<dbReference type="RefSeq" id="WP_168917691.1">
    <property type="nucleotide sequence ID" value="NZ_CP050804.1"/>
</dbReference>
<dbReference type="EMBL" id="CP050804">
    <property type="protein sequence ID" value="QJC21751.1"/>
    <property type="molecule type" value="Genomic_DNA"/>
</dbReference>
<accession>A0A6H2EL77</accession>
<sequence>MTHAIIGESWWRDIATELDIDCAVYHQDDIDALVADSHVQSLWCVSTPVFSHRIDLRDGMAKLIGACDVVVRQPTGATSLLVGFAVASRALAPVIRRHVSSISRLVILGGHYLAASAIAAGVELGASEIVVVTDPLGGPGSAVAAAHKIGSDIRVIRAEDVLFKQTDVVIDTSESIRERVLCQEEPAALIRTYRGQRTPDKQEFFDDFICRYMRELVVVTTGQDLTLLTIKQAVDNILHH</sequence>
<name>A0A6H2EL77_9ACTO</name>
<dbReference type="AlphaFoldDB" id="A0A6H2EL77"/>
<keyword evidence="2" id="KW-1185">Reference proteome</keyword>
<dbReference type="KEGG" id="arca:HC352_04015"/>
<protein>
    <recommendedName>
        <fullName evidence="3">Ornithine cyclodeaminase</fullName>
    </recommendedName>
</protein>
<dbReference type="Proteomes" id="UP000502298">
    <property type="component" value="Chromosome"/>
</dbReference>
<evidence type="ECO:0008006" key="3">
    <source>
        <dbReference type="Google" id="ProtNLM"/>
    </source>
</evidence>
<reference evidence="1 2" key="1">
    <citation type="submission" date="2020-03" db="EMBL/GenBank/DDBJ databases">
        <title>Complete genome of Arcanobacterium buesumensis sp. nov. strain 2701.</title>
        <authorList>
            <person name="Borowiak M."/>
            <person name="Alssahen M."/>
            <person name="Laemmler C."/>
            <person name="Malorny B."/>
            <person name="Hassan A."/>
            <person name="Prenger-Berninghoff E."/>
            <person name="Ploetz M."/>
            <person name="Abdulmawjood A."/>
        </authorList>
    </citation>
    <scope>NUCLEOTIDE SEQUENCE [LARGE SCALE GENOMIC DNA]</scope>
    <source>
        <strain evidence="1 2">2701</strain>
    </source>
</reference>
<gene>
    <name evidence="1" type="ORF">HC352_04015</name>
</gene>
<evidence type="ECO:0000313" key="2">
    <source>
        <dbReference type="Proteomes" id="UP000502298"/>
    </source>
</evidence>
<evidence type="ECO:0000313" key="1">
    <source>
        <dbReference type="EMBL" id="QJC21751.1"/>
    </source>
</evidence>
<organism evidence="1 2">
    <name type="scientific">Arcanobacterium buesumense</name>
    <dbReference type="NCBI Taxonomy" id="2722751"/>
    <lineage>
        <taxon>Bacteria</taxon>
        <taxon>Bacillati</taxon>
        <taxon>Actinomycetota</taxon>
        <taxon>Actinomycetes</taxon>
        <taxon>Actinomycetales</taxon>
        <taxon>Actinomycetaceae</taxon>
        <taxon>Arcanobacterium</taxon>
    </lineage>
</organism>
<proteinExistence type="predicted"/>